<dbReference type="EMBL" id="CADIKM010000027">
    <property type="protein sequence ID" value="CAB3797749.1"/>
    <property type="molecule type" value="Genomic_DNA"/>
</dbReference>
<name>A0A6S7BEJ0_9BURK</name>
<evidence type="ECO:0000313" key="3">
    <source>
        <dbReference type="Proteomes" id="UP000494115"/>
    </source>
</evidence>
<keyword evidence="1" id="KW-0732">Signal</keyword>
<proteinExistence type="predicted"/>
<sequence length="161" mass="18008">MIASRASSLETSLTLKGNMKRLFLAALAATSFATYVHAQSNASGPLVTPSGKLQFVRGDHDFEAMLDKEIFDRFDANTLTHFDDVGNANDTVTRTLVQTDSGPVLYDFRFHPPLVLRSGKRMTVKRVFWQGDEVVMQGSQGWFRFNRGVLTKLQSSTTTYH</sequence>
<accession>A0A6S7BEJ0</accession>
<protein>
    <recommendedName>
        <fullName evidence="4">Nuclear transport factor 2 family protein</fullName>
    </recommendedName>
</protein>
<dbReference type="AlphaFoldDB" id="A0A6S7BEJ0"/>
<organism evidence="2 3">
    <name type="scientific">Pararobbsia alpina</name>
    <dbReference type="NCBI Taxonomy" id="621374"/>
    <lineage>
        <taxon>Bacteria</taxon>
        <taxon>Pseudomonadati</taxon>
        <taxon>Pseudomonadota</taxon>
        <taxon>Betaproteobacteria</taxon>
        <taxon>Burkholderiales</taxon>
        <taxon>Burkholderiaceae</taxon>
        <taxon>Pararobbsia</taxon>
    </lineage>
</organism>
<keyword evidence="3" id="KW-1185">Reference proteome</keyword>
<dbReference type="Proteomes" id="UP000494115">
    <property type="component" value="Unassembled WGS sequence"/>
</dbReference>
<feature type="chain" id="PRO_5028834502" description="Nuclear transport factor 2 family protein" evidence="1">
    <location>
        <begin position="39"/>
        <end position="161"/>
    </location>
</feature>
<evidence type="ECO:0008006" key="4">
    <source>
        <dbReference type="Google" id="ProtNLM"/>
    </source>
</evidence>
<feature type="signal peptide" evidence="1">
    <location>
        <begin position="1"/>
        <end position="38"/>
    </location>
</feature>
<gene>
    <name evidence="2" type="ORF">LMG28138_04310</name>
</gene>
<reference evidence="2 3" key="1">
    <citation type="submission" date="2020-04" db="EMBL/GenBank/DDBJ databases">
        <authorList>
            <person name="De Canck E."/>
        </authorList>
    </citation>
    <scope>NUCLEOTIDE SEQUENCE [LARGE SCALE GENOMIC DNA]</scope>
    <source>
        <strain evidence="2 3">LMG 28138</strain>
    </source>
</reference>
<evidence type="ECO:0000256" key="1">
    <source>
        <dbReference type="SAM" id="SignalP"/>
    </source>
</evidence>
<evidence type="ECO:0000313" key="2">
    <source>
        <dbReference type="EMBL" id="CAB3797749.1"/>
    </source>
</evidence>